<keyword evidence="2" id="KW-1185">Reference proteome</keyword>
<comment type="caution">
    <text evidence="1">The sequence shown here is derived from an EMBL/GenBank/DDBJ whole genome shotgun (WGS) entry which is preliminary data.</text>
</comment>
<proteinExistence type="predicted"/>
<dbReference type="RefSeq" id="WP_191778109.1">
    <property type="nucleotide sequence ID" value="NZ_JACYFU010000006.1"/>
</dbReference>
<name>A0A927FWG6_9HYPH</name>
<dbReference type="Proteomes" id="UP000654108">
    <property type="component" value="Unassembled WGS sequence"/>
</dbReference>
<reference evidence="1" key="1">
    <citation type="submission" date="2020-09" db="EMBL/GenBank/DDBJ databases">
        <title>Genome seq and assembly of Devosia sp.</title>
        <authorList>
            <person name="Chhetri G."/>
        </authorList>
    </citation>
    <scope>NUCLEOTIDE SEQUENCE</scope>
    <source>
        <strain evidence="1">PTR5</strain>
    </source>
</reference>
<sequence length="142" mass="16065">MQHWTPKLAQERTAPTGLLDPTQLAELLVMEVRHHPHFNNVLTHIGGGDWALIERTLSRLLTLDDDAPLTPFEARVVSLLCGQRGVTSRLIVPWMAAVLRRYGADAGAIEQAWLNWHLVEMAQPVKFRVSAMRAIRRRDGDE</sequence>
<gene>
    <name evidence="1" type="ORF">IC608_17290</name>
</gene>
<protein>
    <submittedName>
        <fullName evidence="1">Uncharacterized protein</fullName>
    </submittedName>
</protein>
<evidence type="ECO:0000313" key="1">
    <source>
        <dbReference type="EMBL" id="MBD8067226.1"/>
    </source>
</evidence>
<organism evidence="1 2">
    <name type="scientific">Devosia oryzisoli</name>
    <dbReference type="NCBI Taxonomy" id="2774138"/>
    <lineage>
        <taxon>Bacteria</taxon>
        <taxon>Pseudomonadati</taxon>
        <taxon>Pseudomonadota</taxon>
        <taxon>Alphaproteobacteria</taxon>
        <taxon>Hyphomicrobiales</taxon>
        <taxon>Devosiaceae</taxon>
        <taxon>Devosia</taxon>
    </lineage>
</organism>
<accession>A0A927FWG6</accession>
<dbReference type="AlphaFoldDB" id="A0A927FWG6"/>
<evidence type="ECO:0000313" key="2">
    <source>
        <dbReference type="Proteomes" id="UP000654108"/>
    </source>
</evidence>
<dbReference type="EMBL" id="JACYFU010000006">
    <property type="protein sequence ID" value="MBD8067226.1"/>
    <property type="molecule type" value="Genomic_DNA"/>
</dbReference>